<name>A0A2V1CWR9_9PLEO</name>
<evidence type="ECO:0000313" key="2">
    <source>
        <dbReference type="EMBL" id="PVH90132.1"/>
    </source>
</evidence>
<dbReference type="GO" id="GO:0031177">
    <property type="term" value="F:phosphopantetheine binding"/>
    <property type="evidence" value="ECO:0007669"/>
    <property type="project" value="TreeGrafter"/>
</dbReference>
<dbReference type="AlphaFoldDB" id="A0A2V1CWR9"/>
<accession>A0A2V1CWR9</accession>
<dbReference type="GO" id="GO:0016874">
    <property type="term" value="F:ligase activity"/>
    <property type="evidence" value="ECO:0007669"/>
    <property type="project" value="UniProtKB-KW"/>
</dbReference>
<dbReference type="Proteomes" id="UP000244855">
    <property type="component" value="Unassembled WGS sequence"/>
</dbReference>
<dbReference type="PANTHER" id="PTHR45527:SF1">
    <property type="entry name" value="FATTY ACID SYNTHASE"/>
    <property type="match status" value="1"/>
</dbReference>
<dbReference type="Gene3D" id="3.30.559.30">
    <property type="entry name" value="Nonribosomal peptide synthetase, condensation domain"/>
    <property type="match status" value="1"/>
</dbReference>
<keyword evidence="3" id="KW-1185">Reference proteome</keyword>
<dbReference type="STRING" id="97972.A0A2V1CWR9"/>
<dbReference type="GO" id="GO:0005737">
    <property type="term" value="C:cytoplasm"/>
    <property type="evidence" value="ECO:0007669"/>
    <property type="project" value="TreeGrafter"/>
</dbReference>
<dbReference type="GO" id="GO:0043041">
    <property type="term" value="P:amino acid activation for nonribosomal peptide biosynthetic process"/>
    <property type="evidence" value="ECO:0007669"/>
    <property type="project" value="TreeGrafter"/>
</dbReference>
<dbReference type="Gene3D" id="3.30.559.10">
    <property type="entry name" value="Chloramphenicol acetyltransferase-like domain"/>
    <property type="match status" value="1"/>
</dbReference>
<dbReference type="InterPro" id="IPR001242">
    <property type="entry name" value="Condensation_dom"/>
</dbReference>
<proteinExistence type="predicted"/>
<gene>
    <name evidence="2" type="ORF">DM02DRAFT_722593</name>
</gene>
<feature type="domain" description="Condensation" evidence="1">
    <location>
        <begin position="76"/>
        <end position="154"/>
    </location>
</feature>
<dbReference type="InterPro" id="IPR023213">
    <property type="entry name" value="CAT-like_dom_sf"/>
</dbReference>
<dbReference type="SUPFAM" id="SSF52777">
    <property type="entry name" value="CoA-dependent acyltransferases"/>
    <property type="match status" value="2"/>
</dbReference>
<sequence>MKLVAEARKESVQLTVASVFQRPRLIDLAASADREGPLTVQNIAPFSFLRINSDAERAQIQEEVAASCGIDESLIEDIYPCSPLQEGLMSLTSKRAGDYIMQAVLELRDDTDEGAFQAAWERVVQSTPVLRTRIVQHSQLGLLQVLVAADGIQWVETGNLETYLAKDKSASMQLGGRELVKQPGFNAFIQYLTQQDQEAATKYWQTTLASCEATMFPPLPSTVQQPVADAMLEHQCPPMPKSSSDATTSTLLRAAWTVIASSYTNSDDVVFGATTRGSAAMRR</sequence>
<dbReference type="GO" id="GO:0044550">
    <property type="term" value="P:secondary metabolite biosynthetic process"/>
    <property type="evidence" value="ECO:0007669"/>
    <property type="project" value="TreeGrafter"/>
</dbReference>
<dbReference type="PANTHER" id="PTHR45527">
    <property type="entry name" value="NONRIBOSOMAL PEPTIDE SYNTHETASE"/>
    <property type="match status" value="1"/>
</dbReference>
<dbReference type="EMBL" id="KZ806669">
    <property type="protein sequence ID" value="PVH90132.1"/>
    <property type="molecule type" value="Genomic_DNA"/>
</dbReference>
<evidence type="ECO:0000259" key="1">
    <source>
        <dbReference type="Pfam" id="PF00668"/>
    </source>
</evidence>
<dbReference type="OrthoDB" id="416786at2759"/>
<reference evidence="2 3" key="1">
    <citation type="journal article" date="2018" name="Sci. Rep.">
        <title>Comparative genomics provides insights into the lifestyle and reveals functional heterogeneity of dark septate endophytic fungi.</title>
        <authorList>
            <person name="Knapp D.G."/>
            <person name="Nemeth J.B."/>
            <person name="Barry K."/>
            <person name="Hainaut M."/>
            <person name="Henrissat B."/>
            <person name="Johnson J."/>
            <person name="Kuo A."/>
            <person name="Lim J.H.P."/>
            <person name="Lipzen A."/>
            <person name="Nolan M."/>
            <person name="Ohm R.A."/>
            <person name="Tamas L."/>
            <person name="Grigoriev I.V."/>
            <person name="Spatafora J.W."/>
            <person name="Nagy L.G."/>
            <person name="Kovacs G.M."/>
        </authorList>
    </citation>
    <scope>NUCLEOTIDE SEQUENCE [LARGE SCALE GENOMIC DNA]</scope>
    <source>
        <strain evidence="2 3">DSE2036</strain>
    </source>
</reference>
<dbReference type="Pfam" id="PF00668">
    <property type="entry name" value="Condensation"/>
    <property type="match status" value="1"/>
</dbReference>
<evidence type="ECO:0000313" key="3">
    <source>
        <dbReference type="Proteomes" id="UP000244855"/>
    </source>
</evidence>
<organism evidence="2 3">
    <name type="scientific">Periconia macrospinosa</name>
    <dbReference type="NCBI Taxonomy" id="97972"/>
    <lineage>
        <taxon>Eukaryota</taxon>
        <taxon>Fungi</taxon>
        <taxon>Dikarya</taxon>
        <taxon>Ascomycota</taxon>
        <taxon>Pezizomycotina</taxon>
        <taxon>Dothideomycetes</taxon>
        <taxon>Pleosporomycetidae</taxon>
        <taxon>Pleosporales</taxon>
        <taxon>Massarineae</taxon>
        <taxon>Periconiaceae</taxon>
        <taxon>Periconia</taxon>
    </lineage>
</organism>
<protein>
    <recommendedName>
        <fullName evidence="1">Condensation domain-containing protein</fullName>
    </recommendedName>
</protein>